<accession>A0A401T9S7</accession>
<reference evidence="1 2" key="1">
    <citation type="journal article" date="2018" name="Nat. Ecol. Evol.">
        <title>Shark genomes provide insights into elasmobranch evolution and the origin of vertebrates.</title>
        <authorList>
            <person name="Hara Y"/>
            <person name="Yamaguchi K"/>
            <person name="Onimaru K"/>
            <person name="Kadota M"/>
            <person name="Koyanagi M"/>
            <person name="Keeley SD"/>
            <person name="Tatsumi K"/>
            <person name="Tanaka K"/>
            <person name="Motone F"/>
            <person name="Kageyama Y"/>
            <person name="Nozu R"/>
            <person name="Adachi N"/>
            <person name="Nishimura O"/>
            <person name="Nakagawa R"/>
            <person name="Tanegashima C"/>
            <person name="Kiyatake I"/>
            <person name="Matsumoto R"/>
            <person name="Murakumo K"/>
            <person name="Nishida K"/>
            <person name="Terakita A"/>
            <person name="Kuratani S"/>
            <person name="Sato K"/>
            <person name="Hyodo S Kuraku.S."/>
        </authorList>
    </citation>
    <scope>NUCLEOTIDE SEQUENCE [LARGE SCALE GENOMIC DNA]</scope>
</reference>
<protein>
    <submittedName>
        <fullName evidence="1">Uncharacterized protein</fullName>
    </submittedName>
</protein>
<keyword evidence="2" id="KW-1185">Reference proteome</keyword>
<proteinExistence type="predicted"/>
<organism evidence="1 2">
    <name type="scientific">Chiloscyllium punctatum</name>
    <name type="common">Brownbanded bambooshark</name>
    <name type="synonym">Hemiscyllium punctatum</name>
    <dbReference type="NCBI Taxonomy" id="137246"/>
    <lineage>
        <taxon>Eukaryota</taxon>
        <taxon>Metazoa</taxon>
        <taxon>Chordata</taxon>
        <taxon>Craniata</taxon>
        <taxon>Vertebrata</taxon>
        <taxon>Chondrichthyes</taxon>
        <taxon>Elasmobranchii</taxon>
        <taxon>Galeomorphii</taxon>
        <taxon>Galeoidea</taxon>
        <taxon>Orectolobiformes</taxon>
        <taxon>Hemiscylliidae</taxon>
        <taxon>Chiloscyllium</taxon>
    </lineage>
</organism>
<evidence type="ECO:0000313" key="2">
    <source>
        <dbReference type="Proteomes" id="UP000287033"/>
    </source>
</evidence>
<name>A0A401T9S7_CHIPU</name>
<gene>
    <name evidence="1" type="ORF">chiPu_0023215</name>
</gene>
<dbReference type="EMBL" id="BEZZ01017404">
    <property type="protein sequence ID" value="GCC39342.1"/>
    <property type="molecule type" value="Genomic_DNA"/>
</dbReference>
<evidence type="ECO:0000313" key="1">
    <source>
        <dbReference type="EMBL" id="GCC39342.1"/>
    </source>
</evidence>
<comment type="caution">
    <text evidence="1">The sequence shown here is derived from an EMBL/GenBank/DDBJ whole genome shotgun (WGS) entry which is preliminary data.</text>
</comment>
<dbReference type="Proteomes" id="UP000287033">
    <property type="component" value="Unassembled WGS sequence"/>
</dbReference>
<dbReference type="AlphaFoldDB" id="A0A401T9S7"/>
<sequence length="106" mass="11864">KTTDLSKFIAMTAVNLGPSPANQSWFPEHPDITASVEPIHKSETKLVDGICENMILQADYVFGWKGNVITNVTLLVTVGNVPLDSPERFDQLHHTWNIHFMSAFKI</sequence>
<feature type="non-terminal residue" evidence="1">
    <location>
        <position position="1"/>
    </location>
</feature>